<dbReference type="OrthoDB" id="9800322at2"/>
<dbReference type="SUPFAM" id="SSF54593">
    <property type="entry name" value="Glyoxalase/Bleomycin resistance protein/Dihydroxybiphenyl dioxygenase"/>
    <property type="match status" value="1"/>
</dbReference>
<organism evidence="2 3">
    <name type="scientific">Anatilimnocola aggregata</name>
    <dbReference type="NCBI Taxonomy" id="2528021"/>
    <lineage>
        <taxon>Bacteria</taxon>
        <taxon>Pseudomonadati</taxon>
        <taxon>Planctomycetota</taxon>
        <taxon>Planctomycetia</taxon>
        <taxon>Pirellulales</taxon>
        <taxon>Pirellulaceae</taxon>
        <taxon>Anatilimnocola</taxon>
    </lineage>
</organism>
<dbReference type="EMBL" id="CP036274">
    <property type="protein sequence ID" value="QDU27866.1"/>
    <property type="molecule type" value="Genomic_DNA"/>
</dbReference>
<dbReference type="Proteomes" id="UP000315017">
    <property type="component" value="Chromosome"/>
</dbReference>
<dbReference type="Gene3D" id="3.10.180.10">
    <property type="entry name" value="2,3-Dihydroxybiphenyl 1,2-Dioxygenase, domain 1"/>
    <property type="match status" value="1"/>
</dbReference>
<reference evidence="2 3" key="1">
    <citation type="submission" date="2019-02" db="EMBL/GenBank/DDBJ databases">
        <title>Deep-cultivation of Planctomycetes and their phenomic and genomic characterization uncovers novel biology.</title>
        <authorList>
            <person name="Wiegand S."/>
            <person name="Jogler M."/>
            <person name="Boedeker C."/>
            <person name="Pinto D."/>
            <person name="Vollmers J."/>
            <person name="Rivas-Marin E."/>
            <person name="Kohn T."/>
            <person name="Peeters S.H."/>
            <person name="Heuer A."/>
            <person name="Rast P."/>
            <person name="Oberbeckmann S."/>
            <person name="Bunk B."/>
            <person name="Jeske O."/>
            <person name="Meyerdierks A."/>
            <person name="Storesund J.E."/>
            <person name="Kallscheuer N."/>
            <person name="Luecker S."/>
            <person name="Lage O.M."/>
            <person name="Pohl T."/>
            <person name="Merkel B.J."/>
            <person name="Hornburger P."/>
            <person name="Mueller R.-W."/>
            <person name="Bruemmer F."/>
            <person name="Labrenz M."/>
            <person name="Spormann A.M."/>
            <person name="Op den Camp H."/>
            <person name="Overmann J."/>
            <person name="Amann R."/>
            <person name="Jetten M.S.M."/>
            <person name="Mascher T."/>
            <person name="Medema M.H."/>
            <person name="Devos D.P."/>
            <person name="Kaster A.-K."/>
            <person name="Ovreas L."/>
            <person name="Rohde M."/>
            <person name="Galperin M.Y."/>
            <person name="Jogler C."/>
        </authorList>
    </citation>
    <scope>NUCLEOTIDE SEQUENCE [LARGE SCALE GENOMIC DNA]</scope>
    <source>
        <strain evidence="2 3">ETA_A8</strain>
    </source>
</reference>
<dbReference type="RefSeq" id="WP_145089200.1">
    <property type="nucleotide sequence ID" value="NZ_CP036274.1"/>
</dbReference>
<dbReference type="PROSITE" id="PS51819">
    <property type="entry name" value="VOC"/>
    <property type="match status" value="1"/>
</dbReference>
<gene>
    <name evidence="2" type="ORF">ETAA8_29570</name>
</gene>
<dbReference type="InterPro" id="IPR004360">
    <property type="entry name" value="Glyas_Fos-R_dOase_dom"/>
</dbReference>
<dbReference type="InterPro" id="IPR029068">
    <property type="entry name" value="Glyas_Bleomycin-R_OHBP_Dase"/>
</dbReference>
<sequence>MKIVELNHVAIHVADLERSRAFFRDVLQLAEIERPAFDFPGAWFRLGTQQELHLIAGRQLATHSHNRGDHWALMVDDLDAWEAHLTSVGYPHFPRKRRPDGAGQVFLIDPDGHYIELCTPPGVISSEQAK</sequence>
<feature type="domain" description="VOC" evidence="1">
    <location>
        <begin position="5"/>
        <end position="120"/>
    </location>
</feature>
<dbReference type="AlphaFoldDB" id="A0A517YC92"/>
<evidence type="ECO:0000259" key="1">
    <source>
        <dbReference type="PROSITE" id="PS51819"/>
    </source>
</evidence>
<protein>
    <submittedName>
        <fullName evidence="2">Fosfomycin resistance protein FosB</fullName>
    </submittedName>
</protein>
<evidence type="ECO:0000313" key="2">
    <source>
        <dbReference type="EMBL" id="QDU27866.1"/>
    </source>
</evidence>
<dbReference type="KEGG" id="aagg:ETAA8_29570"/>
<keyword evidence="3" id="KW-1185">Reference proteome</keyword>
<name>A0A517YC92_9BACT</name>
<dbReference type="PANTHER" id="PTHR46142">
    <property type="match status" value="1"/>
</dbReference>
<evidence type="ECO:0000313" key="3">
    <source>
        <dbReference type="Proteomes" id="UP000315017"/>
    </source>
</evidence>
<proteinExistence type="predicted"/>
<dbReference type="InterPro" id="IPR037523">
    <property type="entry name" value="VOC_core"/>
</dbReference>
<dbReference type="PANTHER" id="PTHR46142:SF3">
    <property type="entry name" value="F18B13.24 PROTEIN"/>
    <property type="match status" value="1"/>
</dbReference>
<accession>A0A517YC92</accession>
<dbReference type="Pfam" id="PF00903">
    <property type="entry name" value="Glyoxalase"/>
    <property type="match status" value="1"/>
</dbReference>